<comment type="caution">
    <text evidence="7">Lacks conserved residue(s) required for the propagation of feature annotation.</text>
</comment>
<comment type="subcellular location">
    <subcellularLocation>
        <location evidence="1 7">Cell inner membrane</location>
        <topology evidence="1 7">Multi-pass membrane protein</topology>
    </subcellularLocation>
</comment>
<evidence type="ECO:0000256" key="6">
    <source>
        <dbReference type="ARBA" id="ARBA00023136"/>
    </source>
</evidence>
<organism evidence="9 10">
    <name type="scientific">Azonexus fungiphilus</name>
    <dbReference type="NCBI Taxonomy" id="146940"/>
    <lineage>
        <taxon>Bacteria</taxon>
        <taxon>Pseudomonadati</taxon>
        <taxon>Pseudomonadota</taxon>
        <taxon>Betaproteobacteria</taxon>
        <taxon>Rhodocyclales</taxon>
        <taxon>Azonexaceae</taxon>
        <taxon>Azonexus</taxon>
    </lineage>
</organism>
<evidence type="ECO:0000256" key="3">
    <source>
        <dbReference type="ARBA" id="ARBA00022519"/>
    </source>
</evidence>
<feature type="transmembrane region" description="Helical" evidence="7">
    <location>
        <begin position="234"/>
        <end position="255"/>
    </location>
</feature>
<comment type="function">
    <text evidence="7">Part of the tripartite ATP-independent periplasmic (TRAP) transport system.</text>
</comment>
<evidence type="ECO:0000256" key="5">
    <source>
        <dbReference type="ARBA" id="ARBA00022989"/>
    </source>
</evidence>
<dbReference type="GO" id="GO:0022857">
    <property type="term" value="F:transmembrane transporter activity"/>
    <property type="evidence" value="ECO:0007669"/>
    <property type="project" value="UniProtKB-UniRule"/>
</dbReference>
<keyword evidence="5 7" id="KW-1133">Transmembrane helix</keyword>
<feature type="transmembrane region" description="Helical" evidence="7">
    <location>
        <begin position="132"/>
        <end position="158"/>
    </location>
</feature>
<dbReference type="PANTHER" id="PTHR33362:SF5">
    <property type="entry name" value="C4-DICARBOXYLATE TRAP TRANSPORTER LARGE PERMEASE PROTEIN DCTM"/>
    <property type="match status" value="1"/>
</dbReference>
<keyword evidence="10" id="KW-1185">Reference proteome</keyword>
<dbReference type="Pfam" id="PF06808">
    <property type="entry name" value="DctM"/>
    <property type="match status" value="1"/>
</dbReference>
<comment type="subunit">
    <text evidence="7">The complex comprises the extracytoplasmic solute receptor protein and the two transmembrane proteins.</text>
</comment>
<protein>
    <recommendedName>
        <fullName evidence="7">TRAP transporter large permease protein</fullName>
    </recommendedName>
</protein>
<comment type="similarity">
    <text evidence="7">Belongs to the TRAP transporter large permease family.</text>
</comment>
<feature type="domain" description="TRAP C4-dicarboxylate transport system permease DctM subunit" evidence="8">
    <location>
        <begin position="7"/>
        <end position="416"/>
    </location>
</feature>
<evidence type="ECO:0000256" key="2">
    <source>
        <dbReference type="ARBA" id="ARBA00022475"/>
    </source>
</evidence>
<feature type="transmembrane region" description="Helical" evidence="7">
    <location>
        <begin position="317"/>
        <end position="342"/>
    </location>
</feature>
<evidence type="ECO:0000259" key="8">
    <source>
        <dbReference type="Pfam" id="PF06808"/>
    </source>
</evidence>
<dbReference type="PIRSF" id="PIRSF006066">
    <property type="entry name" value="HI0050"/>
    <property type="match status" value="1"/>
</dbReference>
<dbReference type="Proteomes" id="UP000270626">
    <property type="component" value="Unassembled WGS sequence"/>
</dbReference>
<name>A0A495VPG6_9RHOO</name>
<keyword evidence="7" id="KW-0813">Transport</keyword>
<sequence>MMDWLLFGLFLTLMLAGVPIAVAMGLAGVAVVAVADFGMLSLPTNVYTGVAKYPLMAIPVFVIAGLIFERAGVAAGIVRFVSAIVGQRRGSLAIVAVLVAMIMGGISGSGPADSAAVGAVMLPSMLKAGYPRAFTASVIASAGSTGILIPPSIALIIYSLLVPAASVPALFAAGIIPGILVGVALILMAWWLSVRNGFEADVSAARPPFWQSLREAAWGLAAPVIILGGMRSGLFTPTEAAVVAVFYGIFVGTVINRQLGWNDIWKVFVEAAEISSVIMIIIALASVFAWASSTLSTFDRLAQTVLGTGLSETGMLLMIQGLLLVAGMFLDAISIYFIFLPLLVPIAMHFQWDLVWFGVIITMNLALGQFTPPMGVNLMVTCRMAGIGMDSTLRWVLWMVLAMGSTVLLVTFVPELALWLPRHLGYL</sequence>
<accession>A0A495VPG6</accession>
<feature type="transmembrane region" description="Helical" evidence="7">
    <location>
        <begin position="92"/>
        <end position="112"/>
    </location>
</feature>
<keyword evidence="3 7" id="KW-0997">Cell inner membrane</keyword>
<proteinExistence type="inferred from homology"/>
<feature type="transmembrane region" description="Helical" evidence="7">
    <location>
        <begin position="170"/>
        <end position="192"/>
    </location>
</feature>
<dbReference type="InterPro" id="IPR004681">
    <property type="entry name" value="TRAP_DctM"/>
</dbReference>
<keyword evidence="4 7" id="KW-0812">Transmembrane</keyword>
<comment type="caution">
    <text evidence="9">The sequence shown here is derived from an EMBL/GenBank/DDBJ whole genome shotgun (WGS) entry which is preliminary data.</text>
</comment>
<dbReference type="PANTHER" id="PTHR33362">
    <property type="entry name" value="SIALIC ACID TRAP TRANSPORTER PERMEASE PROTEIN SIAT-RELATED"/>
    <property type="match status" value="1"/>
</dbReference>
<dbReference type="AlphaFoldDB" id="A0A495VPG6"/>
<feature type="transmembrane region" description="Helical" evidence="7">
    <location>
        <begin position="395"/>
        <end position="420"/>
    </location>
</feature>
<reference evidence="9 10" key="1">
    <citation type="submission" date="2018-10" db="EMBL/GenBank/DDBJ databases">
        <title>Genomic Encyclopedia of Type Strains, Phase IV (KMG-IV): sequencing the most valuable type-strain genomes for metagenomic binning, comparative biology and taxonomic classification.</title>
        <authorList>
            <person name="Goeker M."/>
        </authorList>
    </citation>
    <scope>NUCLEOTIDE SEQUENCE [LARGE SCALE GENOMIC DNA]</scope>
    <source>
        <strain evidence="9 10">DSM 23841</strain>
    </source>
</reference>
<evidence type="ECO:0000256" key="7">
    <source>
        <dbReference type="RuleBase" id="RU369079"/>
    </source>
</evidence>
<gene>
    <name evidence="9" type="ORF">DFR40_2879</name>
</gene>
<dbReference type="RefSeq" id="WP_170160236.1">
    <property type="nucleotide sequence ID" value="NZ_RBXP01000018.1"/>
</dbReference>
<keyword evidence="6 7" id="KW-0472">Membrane</keyword>
<feature type="transmembrane region" description="Helical" evidence="7">
    <location>
        <begin position="354"/>
        <end position="375"/>
    </location>
</feature>
<evidence type="ECO:0000256" key="1">
    <source>
        <dbReference type="ARBA" id="ARBA00004429"/>
    </source>
</evidence>
<evidence type="ECO:0000256" key="4">
    <source>
        <dbReference type="ARBA" id="ARBA00022692"/>
    </source>
</evidence>
<dbReference type="EMBL" id="RBXP01000018">
    <property type="protein sequence ID" value="RKT50323.1"/>
    <property type="molecule type" value="Genomic_DNA"/>
</dbReference>
<feature type="transmembrane region" description="Helical" evidence="7">
    <location>
        <begin position="57"/>
        <end position="80"/>
    </location>
</feature>
<dbReference type="GO" id="GO:0005886">
    <property type="term" value="C:plasma membrane"/>
    <property type="evidence" value="ECO:0007669"/>
    <property type="project" value="UniProtKB-SubCell"/>
</dbReference>
<dbReference type="NCBIfam" id="TIGR00786">
    <property type="entry name" value="dctM"/>
    <property type="match status" value="1"/>
</dbReference>
<keyword evidence="2" id="KW-1003">Cell membrane</keyword>
<evidence type="ECO:0000313" key="9">
    <source>
        <dbReference type="EMBL" id="RKT50323.1"/>
    </source>
</evidence>
<feature type="transmembrane region" description="Helical" evidence="7">
    <location>
        <begin position="267"/>
        <end position="291"/>
    </location>
</feature>
<evidence type="ECO:0000313" key="10">
    <source>
        <dbReference type="Proteomes" id="UP000270626"/>
    </source>
</evidence>
<dbReference type="InterPro" id="IPR010656">
    <property type="entry name" value="DctM"/>
</dbReference>